<name>A0A2M6XD74_9BACT</name>
<dbReference type="Gene3D" id="3.20.20.80">
    <property type="entry name" value="Glycosidases"/>
    <property type="match status" value="1"/>
</dbReference>
<feature type="signal peptide" evidence="1">
    <location>
        <begin position="1"/>
        <end position="23"/>
    </location>
</feature>
<feature type="chain" id="PRO_5014721039" description="Glycoside hydrolase family 5 domain-containing protein" evidence="1">
    <location>
        <begin position="24"/>
        <end position="456"/>
    </location>
</feature>
<comment type="caution">
    <text evidence="2">The sequence shown here is derived from an EMBL/GenBank/DDBJ whole genome shotgun (WGS) entry which is preliminary data.</text>
</comment>
<proteinExistence type="predicted"/>
<evidence type="ECO:0000313" key="2">
    <source>
        <dbReference type="EMBL" id="PIU03631.1"/>
    </source>
</evidence>
<dbReference type="InterPro" id="IPR013783">
    <property type="entry name" value="Ig-like_fold"/>
</dbReference>
<dbReference type="AlphaFoldDB" id="A0A2M6XD74"/>
<dbReference type="SUPFAM" id="SSF51445">
    <property type="entry name" value="(Trans)glycosidases"/>
    <property type="match status" value="1"/>
</dbReference>
<dbReference type="Proteomes" id="UP000228996">
    <property type="component" value="Unassembled WGS sequence"/>
</dbReference>
<sequence>MKRVILLLIFILAFLCLKTPVFASENNKFGIHISHLGDIDKAAELVNSNDGDWGYVTIVIQENDYDHDKWQNFFDQCREKHLIPLVRIAAEPIGETWKIPTIDSLTSWTDFLDSLNWPIKNRYVIIFNEPNQTKEWGNQTKPKEYSHILDQAIAIFKNKNADFFILNAGFDQAAPNSNSTMEEYKFLQQMNFEVPGIFNKLDGWASHSYPNHGYTGKPWETGKASVKGYEWELLVLKNNFGLKKDLPVFITETGWPRSGNSKLITSGYLEQAFTNVWLPDKRVAAVTPFILNYPEKPFNNFSWFDSQGNPYPQYETIKQLLKVAGQPEQIKKIEIVSISFPSFIPANNTFIGKITLKNTGQSIWGEKLFRLLSLPSPISPTSLILPDKVIIKPDEKYSFDFKFSTPSTAGEYLLSWQGLPEYRVTVFEAWKLTNTSQTFFNRLVNRITNFWYNFLR</sequence>
<evidence type="ECO:0000256" key="1">
    <source>
        <dbReference type="SAM" id="SignalP"/>
    </source>
</evidence>
<dbReference type="Gene3D" id="2.60.40.10">
    <property type="entry name" value="Immunoglobulins"/>
    <property type="match status" value="1"/>
</dbReference>
<dbReference type="EMBL" id="PEYO01000013">
    <property type="protein sequence ID" value="PIU03631.1"/>
    <property type="molecule type" value="Genomic_DNA"/>
</dbReference>
<keyword evidence="1" id="KW-0732">Signal</keyword>
<accession>A0A2M6XD74</accession>
<evidence type="ECO:0008006" key="4">
    <source>
        <dbReference type="Google" id="ProtNLM"/>
    </source>
</evidence>
<gene>
    <name evidence="2" type="ORF">COT44_02460</name>
</gene>
<protein>
    <recommendedName>
        <fullName evidence="4">Glycoside hydrolase family 5 domain-containing protein</fullName>
    </recommendedName>
</protein>
<organism evidence="2 3">
    <name type="scientific">Candidatus Shapirobacteria bacterium CG08_land_8_20_14_0_20_39_18</name>
    <dbReference type="NCBI Taxonomy" id="1974883"/>
    <lineage>
        <taxon>Bacteria</taxon>
        <taxon>Candidatus Shapironibacteriota</taxon>
    </lineage>
</organism>
<reference evidence="3" key="1">
    <citation type="submission" date="2017-09" db="EMBL/GenBank/DDBJ databases">
        <title>Depth-based differentiation of microbial function through sediment-hosted aquifers and enrichment of novel symbionts in the deep terrestrial subsurface.</title>
        <authorList>
            <person name="Probst A.J."/>
            <person name="Ladd B."/>
            <person name="Jarett J.K."/>
            <person name="Geller-Mcgrath D.E."/>
            <person name="Sieber C.M.K."/>
            <person name="Emerson J.B."/>
            <person name="Anantharaman K."/>
            <person name="Thomas B.C."/>
            <person name="Malmstrom R."/>
            <person name="Stieglmeier M."/>
            <person name="Klingl A."/>
            <person name="Woyke T."/>
            <person name="Ryan C.M."/>
            <person name="Banfield J.F."/>
        </authorList>
    </citation>
    <scope>NUCLEOTIDE SEQUENCE [LARGE SCALE GENOMIC DNA]</scope>
</reference>
<dbReference type="InterPro" id="IPR017853">
    <property type="entry name" value="GH"/>
</dbReference>
<evidence type="ECO:0000313" key="3">
    <source>
        <dbReference type="Proteomes" id="UP000228996"/>
    </source>
</evidence>